<evidence type="ECO:0000313" key="3">
    <source>
        <dbReference type="Proteomes" id="UP001597214"/>
    </source>
</evidence>
<sequence length="123" mass="14726">MNKYLSFISIIVLSLSIVYLGYQVGQHASNREHAVSEKQEVKKIVPFVDKGLWTLEETAQYLSIPVEELERTILKQDVERNKQTSFSTYEYIPYITLNQKRYFNKNDLDEWIRYNSLRWNELK</sequence>
<keyword evidence="1" id="KW-0472">Membrane</keyword>
<keyword evidence="1" id="KW-0812">Transmembrane</keyword>
<name>A0ABW4LR04_9BACI</name>
<gene>
    <name evidence="2" type="ORF">ACFSCX_13030</name>
</gene>
<protein>
    <recommendedName>
        <fullName evidence="4">DNA-binding protein</fullName>
    </recommendedName>
</protein>
<dbReference type="RefSeq" id="WP_377928686.1">
    <property type="nucleotide sequence ID" value="NZ_JBHUEM010000020.1"/>
</dbReference>
<dbReference type="Proteomes" id="UP001597214">
    <property type="component" value="Unassembled WGS sequence"/>
</dbReference>
<reference evidence="3" key="1">
    <citation type="journal article" date="2019" name="Int. J. Syst. Evol. Microbiol.">
        <title>The Global Catalogue of Microorganisms (GCM) 10K type strain sequencing project: providing services to taxonomists for standard genome sequencing and annotation.</title>
        <authorList>
            <consortium name="The Broad Institute Genomics Platform"/>
            <consortium name="The Broad Institute Genome Sequencing Center for Infectious Disease"/>
            <person name="Wu L."/>
            <person name="Ma J."/>
        </authorList>
    </citation>
    <scope>NUCLEOTIDE SEQUENCE [LARGE SCALE GENOMIC DNA]</scope>
    <source>
        <strain evidence="3">CCUG 49339</strain>
    </source>
</reference>
<feature type="transmembrane region" description="Helical" evidence="1">
    <location>
        <begin position="6"/>
        <end position="22"/>
    </location>
</feature>
<keyword evidence="3" id="KW-1185">Reference proteome</keyword>
<organism evidence="2 3">
    <name type="scientific">Bacillus salitolerans</name>
    <dbReference type="NCBI Taxonomy" id="1437434"/>
    <lineage>
        <taxon>Bacteria</taxon>
        <taxon>Bacillati</taxon>
        <taxon>Bacillota</taxon>
        <taxon>Bacilli</taxon>
        <taxon>Bacillales</taxon>
        <taxon>Bacillaceae</taxon>
        <taxon>Bacillus</taxon>
    </lineage>
</organism>
<comment type="caution">
    <text evidence="2">The sequence shown here is derived from an EMBL/GenBank/DDBJ whole genome shotgun (WGS) entry which is preliminary data.</text>
</comment>
<evidence type="ECO:0008006" key="4">
    <source>
        <dbReference type="Google" id="ProtNLM"/>
    </source>
</evidence>
<evidence type="ECO:0000313" key="2">
    <source>
        <dbReference type="EMBL" id="MFD1737478.1"/>
    </source>
</evidence>
<proteinExistence type="predicted"/>
<accession>A0ABW4LR04</accession>
<keyword evidence="1" id="KW-1133">Transmembrane helix</keyword>
<evidence type="ECO:0000256" key="1">
    <source>
        <dbReference type="SAM" id="Phobius"/>
    </source>
</evidence>
<dbReference type="EMBL" id="JBHUEM010000020">
    <property type="protein sequence ID" value="MFD1737478.1"/>
    <property type="molecule type" value="Genomic_DNA"/>
</dbReference>